<keyword evidence="3" id="KW-1185">Reference proteome</keyword>
<sequence length="274" mass="30786">MKTTILMLLFLAGFAFSLQAQDKLIKKNGIIIEGKVTEVGVREVRYQINPEPNSAKFVIRKAELSHIVFGNGETFVISGRPVAKDPSVRQRVDNTEYGRNILTISPFKALDSGPGLGFSYERIVGEGQYVGIILPVSFIFQDYNVYDPNFVSNNKYFTNFYISPGVKIYPFGQRKVTYAVGPNVIAGFVKNRYSEYVPNGGGGYYYTRESDSFRLGLVVNNYLNFQITPRINLGINGGLGMRYLDRQNSSSGFFYSDGNLQVIGEFAFNFGFRF</sequence>
<evidence type="ECO:0000313" key="2">
    <source>
        <dbReference type="EMBL" id="MBE9461217.1"/>
    </source>
</evidence>
<organism evidence="2 3">
    <name type="scientific">Dyadobacter subterraneus</name>
    <dbReference type="NCBI Taxonomy" id="2773304"/>
    <lineage>
        <taxon>Bacteria</taxon>
        <taxon>Pseudomonadati</taxon>
        <taxon>Bacteroidota</taxon>
        <taxon>Cytophagia</taxon>
        <taxon>Cytophagales</taxon>
        <taxon>Spirosomataceae</taxon>
        <taxon>Dyadobacter</taxon>
    </lineage>
</organism>
<comment type="caution">
    <text evidence="2">The sequence shown here is derived from an EMBL/GenBank/DDBJ whole genome shotgun (WGS) entry which is preliminary data.</text>
</comment>
<proteinExistence type="predicted"/>
<feature type="chain" id="PRO_5046187390" description="Outer membrane protein beta-barrel domain-containing protein" evidence="1">
    <location>
        <begin position="21"/>
        <end position="274"/>
    </location>
</feature>
<dbReference type="EMBL" id="JACYGY010000001">
    <property type="protein sequence ID" value="MBE9461217.1"/>
    <property type="molecule type" value="Genomic_DNA"/>
</dbReference>
<protein>
    <recommendedName>
        <fullName evidence="4">Outer membrane protein beta-barrel domain-containing protein</fullName>
    </recommendedName>
</protein>
<reference evidence="3" key="1">
    <citation type="submission" date="2023-07" db="EMBL/GenBank/DDBJ databases">
        <title>Dyadobacter sp. nov 'subterranea' isolated from contaminted grondwater.</title>
        <authorList>
            <person name="Szabo I."/>
            <person name="Al-Omari J."/>
            <person name="Szerdahelyi S.G."/>
            <person name="Rado J."/>
        </authorList>
    </citation>
    <scope>NUCLEOTIDE SEQUENCE [LARGE SCALE GENOMIC DNA]</scope>
    <source>
        <strain evidence="3">UP-52</strain>
    </source>
</reference>
<dbReference type="Proteomes" id="UP000634134">
    <property type="component" value="Unassembled WGS sequence"/>
</dbReference>
<evidence type="ECO:0000256" key="1">
    <source>
        <dbReference type="SAM" id="SignalP"/>
    </source>
</evidence>
<evidence type="ECO:0008006" key="4">
    <source>
        <dbReference type="Google" id="ProtNLM"/>
    </source>
</evidence>
<accession>A0ABR9W6X1</accession>
<name>A0ABR9W6X1_9BACT</name>
<evidence type="ECO:0000313" key="3">
    <source>
        <dbReference type="Proteomes" id="UP000634134"/>
    </source>
</evidence>
<dbReference type="RefSeq" id="WP_194119499.1">
    <property type="nucleotide sequence ID" value="NZ_JACYGY010000001.1"/>
</dbReference>
<keyword evidence="1" id="KW-0732">Signal</keyword>
<feature type="signal peptide" evidence="1">
    <location>
        <begin position="1"/>
        <end position="20"/>
    </location>
</feature>
<gene>
    <name evidence="2" type="ORF">IEE83_04910</name>
</gene>